<dbReference type="EMBL" id="KQ246075">
    <property type="protein sequence ID" value="KNC73105.1"/>
    <property type="molecule type" value="Genomic_DNA"/>
</dbReference>
<proteinExistence type="predicted"/>
<organism evidence="2 3">
    <name type="scientific">Sphaeroforma arctica JP610</name>
    <dbReference type="NCBI Taxonomy" id="667725"/>
    <lineage>
        <taxon>Eukaryota</taxon>
        <taxon>Ichthyosporea</taxon>
        <taxon>Ichthyophonida</taxon>
        <taxon>Sphaeroforma</taxon>
    </lineage>
</organism>
<accession>A0A0L0F8R9</accession>
<feature type="non-terminal residue" evidence="2">
    <location>
        <position position="100"/>
    </location>
</feature>
<feature type="compositionally biased region" description="Polar residues" evidence="1">
    <location>
        <begin position="16"/>
        <end position="30"/>
    </location>
</feature>
<evidence type="ECO:0000256" key="1">
    <source>
        <dbReference type="SAM" id="MobiDB-lite"/>
    </source>
</evidence>
<feature type="region of interest" description="Disordered" evidence="1">
    <location>
        <begin position="16"/>
        <end position="100"/>
    </location>
</feature>
<name>A0A0L0F8R9_9EUKA</name>
<reference evidence="2 3" key="1">
    <citation type="submission" date="2011-02" db="EMBL/GenBank/DDBJ databases">
        <title>The Genome Sequence of Sphaeroforma arctica JP610.</title>
        <authorList>
            <consortium name="The Broad Institute Genome Sequencing Platform"/>
            <person name="Russ C."/>
            <person name="Cuomo C."/>
            <person name="Young S.K."/>
            <person name="Zeng Q."/>
            <person name="Gargeya S."/>
            <person name="Alvarado L."/>
            <person name="Berlin A."/>
            <person name="Chapman S.B."/>
            <person name="Chen Z."/>
            <person name="Freedman E."/>
            <person name="Gellesch M."/>
            <person name="Goldberg J."/>
            <person name="Griggs A."/>
            <person name="Gujja S."/>
            <person name="Heilman E."/>
            <person name="Heiman D."/>
            <person name="Howarth C."/>
            <person name="Mehta T."/>
            <person name="Neiman D."/>
            <person name="Pearson M."/>
            <person name="Roberts A."/>
            <person name="Saif S."/>
            <person name="Shea T."/>
            <person name="Shenoy N."/>
            <person name="Sisk P."/>
            <person name="Stolte C."/>
            <person name="Sykes S."/>
            <person name="White J."/>
            <person name="Yandava C."/>
            <person name="Burger G."/>
            <person name="Gray M.W."/>
            <person name="Holland P.W.H."/>
            <person name="King N."/>
            <person name="Lang F.B.F."/>
            <person name="Roger A.J."/>
            <person name="Ruiz-Trillo I."/>
            <person name="Haas B."/>
            <person name="Nusbaum C."/>
            <person name="Birren B."/>
        </authorList>
    </citation>
    <scope>NUCLEOTIDE SEQUENCE [LARGE SCALE GENOMIC DNA]</scope>
    <source>
        <strain evidence="2 3">JP610</strain>
    </source>
</reference>
<evidence type="ECO:0000313" key="3">
    <source>
        <dbReference type="Proteomes" id="UP000054560"/>
    </source>
</evidence>
<keyword evidence="3" id="KW-1185">Reference proteome</keyword>
<dbReference type="RefSeq" id="XP_014147007.1">
    <property type="nucleotide sequence ID" value="XM_014291532.1"/>
</dbReference>
<sequence length="100" mass="10864">MPDASYRQLSTAYQRKASNLNSNLDESQSYADGLKRDDPSRNPALSVEKPENAGPAPAKPIQISTDADSIEKKNLQKNLPAPPLAPMNIDINAEDFPATK</sequence>
<dbReference type="GeneID" id="25914841"/>
<evidence type="ECO:0000313" key="2">
    <source>
        <dbReference type="EMBL" id="KNC73105.1"/>
    </source>
</evidence>
<dbReference type="AlphaFoldDB" id="A0A0L0F8R9"/>
<dbReference type="Proteomes" id="UP000054560">
    <property type="component" value="Unassembled WGS sequence"/>
</dbReference>
<gene>
    <name evidence="2" type="ORF">SARC_14337</name>
</gene>
<protein>
    <submittedName>
        <fullName evidence="2">Uncharacterized protein</fullName>
    </submittedName>
</protein>